<sequence length="44" mass="4766">MTIKESVTNSTLQVSGSPHLRKCIYTGRLKNDLNSSVSLNVCNG</sequence>
<protein>
    <recommendedName>
        <fullName evidence="3">Peptidase M12B propeptide domain-containing protein</fullName>
    </recommendedName>
</protein>
<name>A0A087SX54_STEMI</name>
<reference evidence="1 2" key="1">
    <citation type="submission" date="2013-11" db="EMBL/GenBank/DDBJ databases">
        <title>Genome sequencing of Stegodyphus mimosarum.</title>
        <authorList>
            <person name="Bechsgaard J."/>
        </authorList>
    </citation>
    <scope>NUCLEOTIDE SEQUENCE [LARGE SCALE GENOMIC DNA]</scope>
</reference>
<proteinExistence type="predicted"/>
<dbReference type="AlphaFoldDB" id="A0A087SX54"/>
<evidence type="ECO:0000313" key="1">
    <source>
        <dbReference type="EMBL" id="KFM57443.1"/>
    </source>
</evidence>
<keyword evidence="2" id="KW-1185">Reference proteome</keyword>
<dbReference type="Proteomes" id="UP000054359">
    <property type="component" value="Unassembled WGS sequence"/>
</dbReference>
<evidence type="ECO:0000313" key="2">
    <source>
        <dbReference type="Proteomes" id="UP000054359"/>
    </source>
</evidence>
<gene>
    <name evidence="1" type="ORF">X975_26111</name>
</gene>
<evidence type="ECO:0008006" key="3">
    <source>
        <dbReference type="Google" id="ProtNLM"/>
    </source>
</evidence>
<feature type="non-terminal residue" evidence="1">
    <location>
        <position position="44"/>
    </location>
</feature>
<organism evidence="1 2">
    <name type="scientific">Stegodyphus mimosarum</name>
    <name type="common">African social velvet spider</name>
    <dbReference type="NCBI Taxonomy" id="407821"/>
    <lineage>
        <taxon>Eukaryota</taxon>
        <taxon>Metazoa</taxon>
        <taxon>Ecdysozoa</taxon>
        <taxon>Arthropoda</taxon>
        <taxon>Chelicerata</taxon>
        <taxon>Arachnida</taxon>
        <taxon>Araneae</taxon>
        <taxon>Araneomorphae</taxon>
        <taxon>Entelegynae</taxon>
        <taxon>Eresoidea</taxon>
        <taxon>Eresidae</taxon>
        <taxon>Stegodyphus</taxon>
    </lineage>
</organism>
<dbReference type="EMBL" id="KK112359">
    <property type="protein sequence ID" value="KFM57443.1"/>
    <property type="molecule type" value="Genomic_DNA"/>
</dbReference>
<accession>A0A087SX54</accession>